<evidence type="ECO:0000313" key="1">
    <source>
        <dbReference type="EMBL" id="EYB99111.1"/>
    </source>
</evidence>
<sequence length="71" mass="8251">MSGSNRLLRLTSGLVVCRPVGRSVDPVSYIIFCPYKILPTIRNSPHRTHYVRLRNLCSSWWEIFTGKEKLM</sequence>
<protein>
    <submittedName>
        <fullName evidence="1">Uncharacterized protein</fullName>
    </submittedName>
</protein>
<dbReference type="Proteomes" id="UP000024635">
    <property type="component" value="Unassembled WGS sequence"/>
</dbReference>
<name>A0A016T8Z3_9BILA</name>
<gene>
    <name evidence="1" type="primary">Acey_s0125.g1291</name>
    <name evidence="1" type="ORF">Y032_0125g1291</name>
</gene>
<accession>A0A016T8Z3</accession>
<dbReference type="AlphaFoldDB" id="A0A016T8Z3"/>
<reference evidence="2" key="1">
    <citation type="journal article" date="2015" name="Nat. Genet.">
        <title>The genome and transcriptome of the zoonotic hookworm Ancylostoma ceylanicum identify infection-specific gene families.</title>
        <authorList>
            <person name="Schwarz E.M."/>
            <person name="Hu Y."/>
            <person name="Antoshechkin I."/>
            <person name="Miller M.M."/>
            <person name="Sternberg P.W."/>
            <person name="Aroian R.V."/>
        </authorList>
    </citation>
    <scope>NUCLEOTIDE SEQUENCE</scope>
    <source>
        <strain evidence="2">HY135</strain>
    </source>
</reference>
<keyword evidence="2" id="KW-1185">Reference proteome</keyword>
<comment type="caution">
    <text evidence="1">The sequence shown here is derived from an EMBL/GenBank/DDBJ whole genome shotgun (WGS) entry which is preliminary data.</text>
</comment>
<organism evidence="1 2">
    <name type="scientific">Ancylostoma ceylanicum</name>
    <dbReference type="NCBI Taxonomy" id="53326"/>
    <lineage>
        <taxon>Eukaryota</taxon>
        <taxon>Metazoa</taxon>
        <taxon>Ecdysozoa</taxon>
        <taxon>Nematoda</taxon>
        <taxon>Chromadorea</taxon>
        <taxon>Rhabditida</taxon>
        <taxon>Rhabditina</taxon>
        <taxon>Rhabditomorpha</taxon>
        <taxon>Strongyloidea</taxon>
        <taxon>Ancylostomatidae</taxon>
        <taxon>Ancylostomatinae</taxon>
        <taxon>Ancylostoma</taxon>
    </lineage>
</organism>
<evidence type="ECO:0000313" key="2">
    <source>
        <dbReference type="Proteomes" id="UP000024635"/>
    </source>
</evidence>
<dbReference type="EMBL" id="JARK01001461">
    <property type="protein sequence ID" value="EYB99111.1"/>
    <property type="molecule type" value="Genomic_DNA"/>
</dbReference>
<proteinExistence type="predicted"/>